<sequence>MDAITFILVVATEAVAFVLEHILLVVRAYNTPPVIVITPASPLMTADIAESLPSPSSPRHRIPFSVLSPAAATVFATPVPTDIPISPSLVRHDSSSTDTTLVDTTAIADTVPTQIVIDVSVVNDTWNLGPTRPVTPTWTSGGNLGTWQDAIDRQNTEQRNTPWPPSNPELSWRDTEIPSTSTPMPPSLHTVFLFAENTFDPDGHDSSLDSTASATPSTPFRPSTLPIFPQPQSSSPTPLPTSASMHGEPFYVTILRRRHLAATQSKARHHA</sequence>
<dbReference type="EMBL" id="RWJN01000047">
    <property type="protein sequence ID" value="TCD69161.1"/>
    <property type="molecule type" value="Genomic_DNA"/>
</dbReference>
<accession>A0A4R0RKX4</accession>
<gene>
    <name evidence="2" type="ORF">EIP91_008457</name>
</gene>
<name>A0A4R0RKX4_9APHY</name>
<dbReference type="Proteomes" id="UP000292702">
    <property type="component" value="Unassembled WGS sequence"/>
</dbReference>
<feature type="region of interest" description="Disordered" evidence="1">
    <location>
        <begin position="202"/>
        <end position="244"/>
    </location>
</feature>
<comment type="caution">
    <text evidence="2">The sequence shown here is derived from an EMBL/GenBank/DDBJ whole genome shotgun (WGS) entry which is preliminary data.</text>
</comment>
<evidence type="ECO:0000313" key="2">
    <source>
        <dbReference type="EMBL" id="TCD69161.1"/>
    </source>
</evidence>
<keyword evidence="3" id="KW-1185">Reference proteome</keyword>
<proteinExistence type="predicted"/>
<feature type="compositionally biased region" description="Polar residues" evidence="1">
    <location>
        <begin position="208"/>
        <end position="221"/>
    </location>
</feature>
<reference evidence="2 3" key="1">
    <citation type="submission" date="2018-11" db="EMBL/GenBank/DDBJ databases">
        <title>Genome assembly of Steccherinum ochraceum LE-BIN_3174, the white-rot fungus of the Steccherinaceae family (The Residual Polyporoid clade, Polyporales, Basidiomycota).</title>
        <authorList>
            <person name="Fedorova T.V."/>
            <person name="Glazunova O.A."/>
            <person name="Landesman E.O."/>
            <person name="Moiseenko K.V."/>
            <person name="Psurtseva N.V."/>
            <person name="Savinova O.S."/>
            <person name="Shakhova N.V."/>
            <person name="Tyazhelova T.V."/>
            <person name="Vasina D.V."/>
        </authorList>
    </citation>
    <scope>NUCLEOTIDE SEQUENCE [LARGE SCALE GENOMIC DNA]</scope>
    <source>
        <strain evidence="2 3">LE-BIN_3174</strain>
    </source>
</reference>
<organism evidence="2 3">
    <name type="scientific">Steccherinum ochraceum</name>
    <dbReference type="NCBI Taxonomy" id="92696"/>
    <lineage>
        <taxon>Eukaryota</taxon>
        <taxon>Fungi</taxon>
        <taxon>Dikarya</taxon>
        <taxon>Basidiomycota</taxon>
        <taxon>Agaricomycotina</taxon>
        <taxon>Agaricomycetes</taxon>
        <taxon>Polyporales</taxon>
        <taxon>Steccherinaceae</taxon>
        <taxon>Steccherinum</taxon>
    </lineage>
</organism>
<dbReference type="AlphaFoldDB" id="A0A4R0RKX4"/>
<evidence type="ECO:0000313" key="3">
    <source>
        <dbReference type="Proteomes" id="UP000292702"/>
    </source>
</evidence>
<feature type="compositionally biased region" description="Low complexity" evidence="1">
    <location>
        <begin position="230"/>
        <end position="244"/>
    </location>
</feature>
<protein>
    <submittedName>
        <fullName evidence="2">Uncharacterized protein</fullName>
    </submittedName>
</protein>
<evidence type="ECO:0000256" key="1">
    <source>
        <dbReference type="SAM" id="MobiDB-lite"/>
    </source>
</evidence>
<feature type="region of interest" description="Disordered" evidence="1">
    <location>
        <begin position="156"/>
        <end position="184"/>
    </location>
</feature>